<keyword evidence="11" id="KW-0031">Aminopeptidase</keyword>
<proteinExistence type="inferred from homology"/>
<feature type="domain" description="Aminopeptidase P N-terminal" evidence="10">
    <location>
        <begin position="92"/>
        <end position="235"/>
    </location>
</feature>
<evidence type="ECO:0000256" key="3">
    <source>
        <dbReference type="ARBA" id="ARBA00008766"/>
    </source>
</evidence>
<evidence type="ECO:0000256" key="6">
    <source>
        <dbReference type="ARBA" id="ARBA00022801"/>
    </source>
</evidence>
<dbReference type="SMART" id="SM01011">
    <property type="entry name" value="AMP_N"/>
    <property type="match status" value="1"/>
</dbReference>
<evidence type="ECO:0000313" key="11">
    <source>
        <dbReference type="EMBL" id="MCK9876265.1"/>
    </source>
</evidence>
<evidence type="ECO:0000256" key="7">
    <source>
        <dbReference type="ARBA" id="ARBA00023211"/>
    </source>
</evidence>
<dbReference type="CDD" id="cd01087">
    <property type="entry name" value="Prolidase"/>
    <property type="match status" value="1"/>
</dbReference>
<dbReference type="Proteomes" id="UP001201873">
    <property type="component" value="Unassembled WGS sequence"/>
</dbReference>
<dbReference type="RefSeq" id="WP_248824562.1">
    <property type="nucleotide sequence ID" value="NZ_JALKFT010000008.1"/>
</dbReference>
<dbReference type="PANTHER" id="PTHR43226">
    <property type="entry name" value="XAA-PRO AMINOPEPTIDASE 3"/>
    <property type="match status" value="1"/>
</dbReference>
<name>A0ABT0JXU8_9ACTN</name>
<dbReference type="GO" id="GO:0004177">
    <property type="term" value="F:aminopeptidase activity"/>
    <property type="evidence" value="ECO:0007669"/>
    <property type="project" value="UniProtKB-KW"/>
</dbReference>
<evidence type="ECO:0000313" key="12">
    <source>
        <dbReference type="Proteomes" id="UP001201873"/>
    </source>
</evidence>
<evidence type="ECO:0000256" key="1">
    <source>
        <dbReference type="ARBA" id="ARBA00001424"/>
    </source>
</evidence>
<dbReference type="InterPro" id="IPR052433">
    <property type="entry name" value="X-Pro_dipept-like"/>
</dbReference>
<dbReference type="InterPro" id="IPR001131">
    <property type="entry name" value="Peptidase_M24B_aminopep-P_CS"/>
</dbReference>
<dbReference type="InterPro" id="IPR029149">
    <property type="entry name" value="Creatin/AminoP/Spt16_N"/>
</dbReference>
<keyword evidence="6" id="KW-0378">Hydrolase</keyword>
<comment type="similarity">
    <text evidence="3 8">Belongs to the peptidase M24B family.</text>
</comment>
<organism evidence="11 12">
    <name type="scientific">Frankia umida</name>
    <dbReference type="NCBI Taxonomy" id="573489"/>
    <lineage>
        <taxon>Bacteria</taxon>
        <taxon>Bacillati</taxon>
        <taxon>Actinomycetota</taxon>
        <taxon>Actinomycetes</taxon>
        <taxon>Frankiales</taxon>
        <taxon>Frankiaceae</taxon>
        <taxon>Frankia</taxon>
    </lineage>
</organism>
<accession>A0ABT0JXU8</accession>
<dbReference type="Gene3D" id="3.40.350.10">
    <property type="entry name" value="Creatinase/prolidase N-terminal domain"/>
    <property type="match status" value="1"/>
</dbReference>
<evidence type="ECO:0000256" key="8">
    <source>
        <dbReference type="RuleBase" id="RU000590"/>
    </source>
</evidence>
<dbReference type="PROSITE" id="PS00491">
    <property type="entry name" value="PROLINE_PEPTIDASE"/>
    <property type="match status" value="1"/>
</dbReference>
<protein>
    <recommendedName>
        <fullName evidence="4">Xaa-Pro aminopeptidase</fullName>
        <ecNumber evidence="4">3.4.11.9</ecNumber>
    </recommendedName>
</protein>
<evidence type="ECO:0000256" key="4">
    <source>
        <dbReference type="ARBA" id="ARBA00012574"/>
    </source>
</evidence>
<dbReference type="Gene3D" id="3.90.230.10">
    <property type="entry name" value="Creatinase/methionine aminopeptidase superfamily"/>
    <property type="match status" value="1"/>
</dbReference>
<evidence type="ECO:0000256" key="2">
    <source>
        <dbReference type="ARBA" id="ARBA00001936"/>
    </source>
</evidence>
<evidence type="ECO:0000256" key="5">
    <source>
        <dbReference type="ARBA" id="ARBA00022723"/>
    </source>
</evidence>
<dbReference type="EC" id="3.4.11.9" evidence="4"/>
<dbReference type="SUPFAM" id="SSF53092">
    <property type="entry name" value="Creatinase/prolidase N-terminal domain"/>
    <property type="match status" value="1"/>
</dbReference>
<dbReference type="InterPro" id="IPR007865">
    <property type="entry name" value="Aminopep_P_N"/>
</dbReference>
<evidence type="ECO:0000259" key="10">
    <source>
        <dbReference type="SMART" id="SM01011"/>
    </source>
</evidence>
<comment type="cofactor">
    <cofactor evidence="2">
        <name>Mn(2+)</name>
        <dbReference type="ChEBI" id="CHEBI:29035"/>
    </cofactor>
</comment>
<keyword evidence="5 8" id="KW-0479">Metal-binding</keyword>
<feature type="compositionally biased region" description="Polar residues" evidence="9">
    <location>
        <begin position="1"/>
        <end position="12"/>
    </location>
</feature>
<sequence>MSGQPDESTPAQRGTGVPEAAPTGRDENTSTANGADSTSSPGTGQPAVDRDWVPGTGREPGQVSHDEEPHAAFQRFMATSWAPQDNALPSRDDCAPYAAKRRALLGTRFPTDALVVPTGGLRVRANDTDYPFRPGSDFFWLTGCHEPDAVLVLLPNAAGDHQTTLYVPGRSDRSSSAFYADRRYGELWVGARPGVRETQAALEIECRPLSELGDVLARLAPRNTRVLRGIDPLVDRSVLRWSADGSSVDRDAQLAQVLSELRLVKDDFELLALDDAVAATVRGFTECVGEIGHAMTLPNGERWLEGTFWRRARVDGNDVGYGSIVACGHHATTLHWVRDDGPVRAGELALLDMGVEGRSLYTADVTRTLPITGRFTPVQRKVYDVVLRAQQAGIEAVRPGASFLDPHRAAMRVIATALEDWGLLPGGAQASLSDDPQAPGAGLHRRYTLHSTSHMLGLDVHDCAQARDEAYREGTLAAGMVLTVEPGLYFQPDDLTVPPELRGIGVRIEDDILVTGHGSRNMSTALPRTAEAVENWMGQHLPN</sequence>
<dbReference type="Pfam" id="PF05195">
    <property type="entry name" value="AMP_N"/>
    <property type="match status" value="1"/>
</dbReference>
<evidence type="ECO:0000256" key="9">
    <source>
        <dbReference type="SAM" id="MobiDB-lite"/>
    </source>
</evidence>
<comment type="caution">
    <text evidence="11">The sequence shown here is derived from an EMBL/GenBank/DDBJ whole genome shotgun (WGS) entry which is preliminary data.</text>
</comment>
<keyword evidence="12" id="KW-1185">Reference proteome</keyword>
<dbReference type="InterPro" id="IPR000994">
    <property type="entry name" value="Pept_M24"/>
</dbReference>
<keyword evidence="7" id="KW-0464">Manganese</keyword>
<comment type="catalytic activity">
    <reaction evidence="1">
        <text>Release of any N-terminal amino acid, including proline, that is linked to proline, even from a dipeptide or tripeptide.</text>
        <dbReference type="EC" id="3.4.11.9"/>
    </reaction>
</comment>
<reference evidence="11 12" key="1">
    <citation type="submission" date="2022-04" db="EMBL/GenBank/DDBJ databases">
        <title>Genome diversity in the genus Frankia.</title>
        <authorList>
            <person name="Carlos-Shanley C."/>
            <person name="Hahn D."/>
        </authorList>
    </citation>
    <scope>NUCLEOTIDE SEQUENCE [LARGE SCALE GENOMIC DNA]</scope>
    <source>
        <strain evidence="11 12">Ag45/Mut15</strain>
    </source>
</reference>
<gene>
    <name evidence="11" type="ORF">MXD59_10825</name>
</gene>
<feature type="compositionally biased region" description="Polar residues" evidence="9">
    <location>
        <begin position="29"/>
        <end position="43"/>
    </location>
</feature>
<feature type="region of interest" description="Disordered" evidence="9">
    <location>
        <begin position="1"/>
        <end position="66"/>
    </location>
</feature>
<dbReference type="Pfam" id="PF00557">
    <property type="entry name" value="Peptidase_M24"/>
    <property type="match status" value="1"/>
</dbReference>
<dbReference type="PANTHER" id="PTHR43226:SF4">
    <property type="entry name" value="XAA-PRO AMINOPEPTIDASE 3"/>
    <property type="match status" value="1"/>
</dbReference>
<dbReference type="EMBL" id="JALKFT010000008">
    <property type="protein sequence ID" value="MCK9876265.1"/>
    <property type="molecule type" value="Genomic_DNA"/>
</dbReference>
<dbReference type="SUPFAM" id="SSF55920">
    <property type="entry name" value="Creatinase/aminopeptidase"/>
    <property type="match status" value="1"/>
</dbReference>
<keyword evidence="11" id="KW-0645">Protease</keyword>
<dbReference type="InterPro" id="IPR036005">
    <property type="entry name" value="Creatinase/aminopeptidase-like"/>
</dbReference>